<comment type="caution">
    <text evidence="1">The sequence shown here is derived from an EMBL/GenBank/DDBJ whole genome shotgun (WGS) entry which is preliminary data.</text>
</comment>
<evidence type="ECO:0000313" key="2">
    <source>
        <dbReference type="Proteomes" id="UP001054945"/>
    </source>
</evidence>
<sequence length="68" mass="7922">MSFHGDAWDQLRLPVVQPSGTTKSRLRSVVKSFKTSEFQELFNCQDLYRNYDPRLTKRVPGKLALHNI</sequence>
<accession>A0AAV4Q670</accession>
<name>A0AAV4Q670_CAEEX</name>
<protein>
    <submittedName>
        <fullName evidence="1">Uncharacterized protein</fullName>
    </submittedName>
</protein>
<proteinExistence type="predicted"/>
<reference evidence="1 2" key="1">
    <citation type="submission" date="2021-06" db="EMBL/GenBank/DDBJ databases">
        <title>Caerostris extrusa draft genome.</title>
        <authorList>
            <person name="Kono N."/>
            <person name="Arakawa K."/>
        </authorList>
    </citation>
    <scope>NUCLEOTIDE SEQUENCE [LARGE SCALE GENOMIC DNA]</scope>
</reference>
<gene>
    <name evidence="1" type="ORF">CEXT_287621</name>
</gene>
<dbReference type="EMBL" id="BPLR01005815">
    <property type="protein sequence ID" value="GIY05188.1"/>
    <property type="molecule type" value="Genomic_DNA"/>
</dbReference>
<dbReference type="Proteomes" id="UP001054945">
    <property type="component" value="Unassembled WGS sequence"/>
</dbReference>
<evidence type="ECO:0000313" key="1">
    <source>
        <dbReference type="EMBL" id="GIY05188.1"/>
    </source>
</evidence>
<organism evidence="1 2">
    <name type="scientific">Caerostris extrusa</name>
    <name type="common">Bark spider</name>
    <name type="synonym">Caerostris bankana</name>
    <dbReference type="NCBI Taxonomy" id="172846"/>
    <lineage>
        <taxon>Eukaryota</taxon>
        <taxon>Metazoa</taxon>
        <taxon>Ecdysozoa</taxon>
        <taxon>Arthropoda</taxon>
        <taxon>Chelicerata</taxon>
        <taxon>Arachnida</taxon>
        <taxon>Araneae</taxon>
        <taxon>Araneomorphae</taxon>
        <taxon>Entelegynae</taxon>
        <taxon>Araneoidea</taxon>
        <taxon>Araneidae</taxon>
        <taxon>Caerostris</taxon>
    </lineage>
</organism>
<keyword evidence="2" id="KW-1185">Reference proteome</keyword>
<dbReference type="AlphaFoldDB" id="A0AAV4Q670"/>